<dbReference type="Proteomes" id="UP000178811">
    <property type="component" value="Unassembled WGS sequence"/>
</dbReference>
<feature type="transmembrane region" description="Helical" evidence="6">
    <location>
        <begin position="12"/>
        <end position="30"/>
    </location>
</feature>
<reference evidence="7 8" key="1">
    <citation type="journal article" date="2016" name="Nat. Commun.">
        <title>Thousands of microbial genomes shed light on interconnected biogeochemical processes in an aquifer system.</title>
        <authorList>
            <person name="Anantharaman K."/>
            <person name="Brown C.T."/>
            <person name="Hug L.A."/>
            <person name="Sharon I."/>
            <person name="Castelle C.J."/>
            <person name="Probst A.J."/>
            <person name="Thomas B.C."/>
            <person name="Singh A."/>
            <person name="Wilkins M.J."/>
            <person name="Karaoz U."/>
            <person name="Brodie E.L."/>
            <person name="Williams K.H."/>
            <person name="Hubbard S.S."/>
            <person name="Banfield J.F."/>
        </authorList>
    </citation>
    <scope>NUCLEOTIDE SEQUENCE [LARGE SCALE GENOMIC DNA]</scope>
</reference>
<sequence>MFTFLSHFTGDTASGALLLSFAIILCAFLLEDFATVIVGVLAADGFISVPIALLSLYIGIAIGDTTLYSLGWIARTHPRLAHYIDHDFTAPFRSWLGNRYAFTVFSGHFVPGLRFTTFVASGFFRCPLSTYIPMAIAGGLILEATLFSVSYWFGSLTSGWVGPARWGIAGAFLLILFFIGRHNLLAYHAKKNELDSA</sequence>
<name>A0A1F6EXL6_9BACT</name>
<evidence type="ECO:0000313" key="7">
    <source>
        <dbReference type="EMBL" id="OGG78368.1"/>
    </source>
</evidence>
<dbReference type="AlphaFoldDB" id="A0A1F6EXL6"/>
<evidence type="ECO:0000256" key="6">
    <source>
        <dbReference type="SAM" id="Phobius"/>
    </source>
</evidence>
<evidence type="ECO:0008006" key="9">
    <source>
        <dbReference type="Google" id="ProtNLM"/>
    </source>
</evidence>
<evidence type="ECO:0000313" key="8">
    <source>
        <dbReference type="Proteomes" id="UP000178811"/>
    </source>
</evidence>
<dbReference type="PANTHER" id="PTHR42709:SF6">
    <property type="entry name" value="UNDECAPRENYL PHOSPHATE TRANSPORTER A"/>
    <property type="match status" value="1"/>
</dbReference>
<evidence type="ECO:0000256" key="2">
    <source>
        <dbReference type="ARBA" id="ARBA00022475"/>
    </source>
</evidence>
<proteinExistence type="predicted"/>
<evidence type="ECO:0000256" key="1">
    <source>
        <dbReference type="ARBA" id="ARBA00004651"/>
    </source>
</evidence>
<comment type="subcellular location">
    <subcellularLocation>
        <location evidence="1">Cell membrane</location>
        <topology evidence="1">Multi-pass membrane protein</topology>
    </subcellularLocation>
</comment>
<protein>
    <recommendedName>
        <fullName evidence="9">DedA family protein</fullName>
    </recommendedName>
</protein>
<dbReference type="PANTHER" id="PTHR42709">
    <property type="entry name" value="ALKALINE PHOSPHATASE LIKE PROTEIN"/>
    <property type="match status" value="1"/>
</dbReference>
<evidence type="ECO:0000256" key="3">
    <source>
        <dbReference type="ARBA" id="ARBA00022692"/>
    </source>
</evidence>
<gene>
    <name evidence="7" type="ORF">A3A36_01360</name>
</gene>
<comment type="caution">
    <text evidence="7">The sequence shown here is derived from an EMBL/GenBank/DDBJ whole genome shotgun (WGS) entry which is preliminary data.</text>
</comment>
<feature type="transmembrane region" description="Helical" evidence="6">
    <location>
        <begin position="131"/>
        <end position="154"/>
    </location>
</feature>
<dbReference type="GO" id="GO:0005886">
    <property type="term" value="C:plasma membrane"/>
    <property type="evidence" value="ECO:0007669"/>
    <property type="project" value="UniProtKB-SubCell"/>
</dbReference>
<feature type="transmembrane region" description="Helical" evidence="6">
    <location>
        <begin position="166"/>
        <end position="184"/>
    </location>
</feature>
<keyword evidence="5 6" id="KW-0472">Membrane</keyword>
<keyword evidence="3 6" id="KW-0812">Transmembrane</keyword>
<dbReference type="EMBL" id="MFLW01000010">
    <property type="protein sequence ID" value="OGG78368.1"/>
    <property type="molecule type" value="Genomic_DNA"/>
</dbReference>
<evidence type="ECO:0000256" key="5">
    <source>
        <dbReference type="ARBA" id="ARBA00023136"/>
    </source>
</evidence>
<feature type="transmembrane region" description="Helical" evidence="6">
    <location>
        <begin position="37"/>
        <end position="62"/>
    </location>
</feature>
<feature type="transmembrane region" description="Helical" evidence="6">
    <location>
        <begin position="100"/>
        <end position="124"/>
    </location>
</feature>
<accession>A0A1F6EXL6</accession>
<organism evidence="7 8">
    <name type="scientific">Candidatus Kaiserbacteria bacterium RIFCSPLOWO2_01_FULL_52_12b</name>
    <dbReference type="NCBI Taxonomy" id="1798509"/>
    <lineage>
        <taxon>Bacteria</taxon>
        <taxon>Candidatus Kaiseribacteriota</taxon>
    </lineage>
</organism>
<dbReference type="InterPro" id="IPR051311">
    <property type="entry name" value="DedA_domain"/>
</dbReference>
<keyword evidence="4 6" id="KW-1133">Transmembrane helix</keyword>
<evidence type="ECO:0000256" key="4">
    <source>
        <dbReference type="ARBA" id="ARBA00022989"/>
    </source>
</evidence>
<keyword evidence="2" id="KW-1003">Cell membrane</keyword>